<accession>A0A8H9G2L0</accession>
<organism evidence="5 6">
    <name type="scientific">Sphingobacterium cellulitidis</name>
    <dbReference type="NCBI Taxonomy" id="1768011"/>
    <lineage>
        <taxon>Bacteria</taxon>
        <taxon>Pseudomonadati</taxon>
        <taxon>Bacteroidota</taxon>
        <taxon>Sphingobacteriia</taxon>
        <taxon>Sphingobacteriales</taxon>
        <taxon>Sphingobacteriaceae</taxon>
        <taxon>Sphingobacterium</taxon>
    </lineage>
</organism>
<dbReference type="InterPro" id="IPR027417">
    <property type="entry name" value="P-loop_NTPase"/>
</dbReference>
<keyword evidence="2" id="KW-0547">Nucleotide-binding</keyword>
<dbReference type="Proteomes" id="UP000614460">
    <property type="component" value="Unassembled WGS sequence"/>
</dbReference>
<dbReference type="EMBL" id="BMKM01000005">
    <property type="protein sequence ID" value="GGE25400.1"/>
    <property type="molecule type" value="Genomic_DNA"/>
</dbReference>
<name>A0A8H9G2L0_9SPHI</name>
<dbReference type="GO" id="GO:0016887">
    <property type="term" value="F:ATP hydrolysis activity"/>
    <property type="evidence" value="ECO:0007669"/>
    <property type="project" value="InterPro"/>
</dbReference>
<dbReference type="AlphaFoldDB" id="A0A8H9G2L0"/>
<evidence type="ECO:0000256" key="1">
    <source>
        <dbReference type="ARBA" id="ARBA00022448"/>
    </source>
</evidence>
<reference evidence="5" key="2">
    <citation type="submission" date="2020-09" db="EMBL/GenBank/DDBJ databases">
        <authorList>
            <person name="Sun Q."/>
            <person name="Zhou Y."/>
        </authorList>
    </citation>
    <scope>NUCLEOTIDE SEQUENCE</scope>
    <source>
        <strain evidence="5">CGMCC 1.15966</strain>
    </source>
</reference>
<dbReference type="SUPFAM" id="SSF52540">
    <property type="entry name" value="P-loop containing nucleoside triphosphate hydrolases"/>
    <property type="match status" value="1"/>
</dbReference>
<dbReference type="InterPro" id="IPR051782">
    <property type="entry name" value="ABC_Transporter_VariousFunc"/>
</dbReference>
<evidence type="ECO:0000256" key="2">
    <source>
        <dbReference type="ARBA" id="ARBA00022741"/>
    </source>
</evidence>
<dbReference type="Pfam" id="PF00005">
    <property type="entry name" value="ABC_tran"/>
    <property type="match status" value="1"/>
</dbReference>
<evidence type="ECO:0000256" key="3">
    <source>
        <dbReference type="ARBA" id="ARBA00022840"/>
    </source>
</evidence>
<reference evidence="5" key="1">
    <citation type="journal article" date="2014" name="Int. J. Syst. Evol. Microbiol.">
        <title>Complete genome sequence of Corynebacterium casei LMG S-19264T (=DSM 44701T), isolated from a smear-ripened cheese.</title>
        <authorList>
            <consortium name="US DOE Joint Genome Institute (JGI-PGF)"/>
            <person name="Walter F."/>
            <person name="Albersmeier A."/>
            <person name="Kalinowski J."/>
            <person name="Ruckert C."/>
        </authorList>
    </citation>
    <scope>NUCLEOTIDE SEQUENCE</scope>
    <source>
        <strain evidence="5">CGMCC 1.15966</strain>
    </source>
</reference>
<comment type="caution">
    <text evidence="5">The sequence shown here is derived from an EMBL/GenBank/DDBJ whole genome shotgun (WGS) entry which is preliminary data.</text>
</comment>
<dbReference type="PANTHER" id="PTHR42939">
    <property type="entry name" value="ABC TRANSPORTER ATP-BINDING PROTEIN ALBC-RELATED"/>
    <property type="match status" value="1"/>
</dbReference>
<feature type="domain" description="ABC transporter" evidence="4">
    <location>
        <begin position="3"/>
        <end position="204"/>
    </location>
</feature>
<dbReference type="PROSITE" id="PS50893">
    <property type="entry name" value="ABC_TRANSPORTER_2"/>
    <property type="match status" value="1"/>
</dbReference>
<keyword evidence="1" id="KW-0813">Transport</keyword>
<dbReference type="Gene3D" id="3.40.50.300">
    <property type="entry name" value="P-loop containing nucleotide triphosphate hydrolases"/>
    <property type="match status" value="1"/>
</dbReference>
<keyword evidence="6" id="KW-1185">Reference proteome</keyword>
<sequence>MNIILQDIGRRYNREWIFRYLDYTFSFGNSYAILGPNGSGKSTLIKVLTGALTASEGNLRYEENGNELAIEQVFQKMSLAAPYVELIEEYSLNEMLAFHFKFKSYLGGFDLERVKETLGFAKNTFEKDIRHFSSGMKQRVKLILACCSQSNLLFLDEPTSNLDREGEKWYRDLLKLTNSERILIIGSNQEHEYSFCNEQLQILDYK</sequence>
<dbReference type="SMART" id="SM00382">
    <property type="entry name" value="AAA"/>
    <property type="match status" value="1"/>
</dbReference>
<evidence type="ECO:0000313" key="6">
    <source>
        <dbReference type="Proteomes" id="UP000614460"/>
    </source>
</evidence>
<keyword evidence="3 5" id="KW-0067">ATP-binding</keyword>
<protein>
    <submittedName>
        <fullName evidence="5">ATP-binding protein</fullName>
    </submittedName>
</protein>
<dbReference type="InterPro" id="IPR003439">
    <property type="entry name" value="ABC_transporter-like_ATP-bd"/>
</dbReference>
<dbReference type="InterPro" id="IPR003593">
    <property type="entry name" value="AAA+_ATPase"/>
</dbReference>
<evidence type="ECO:0000259" key="4">
    <source>
        <dbReference type="PROSITE" id="PS50893"/>
    </source>
</evidence>
<dbReference type="PANTHER" id="PTHR42939:SF1">
    <property type="entry name" value="ABC TRANSPORTER ATP-BINDING PROTEIN ALBC-RELATED"/>
    <property type="match status" value="1"/>
</dbReference>
<evidence type="ECO:0000313" key="5">
    <source>
        <dbReference type="EMBL" id="GGE25400.1"/>
    </source>
</evidence>
<dbReference type="GO" id="GO:0005524">
    <property type="term" value="F:ATP binding"/>
    <property type="evidence" value="ECO:0007669"/>
    <property type="project" value="UniProtKB-KW"/>
</dbReference>
<proteinExistence type="predicted"/>
<dbReference type="RefSeq" id="WP_182499097.1">
    <property type="nucleotide sequence ID" value="NZ_BMKM01000005.1"/>
</dbReference>
<gene>
    <name evidence="5" type="ORF">GCM10011516_23840</name>
</gene>